<gene>
    <name evidence="1" type="ORF">TSOC_014512</name>
</gene>
<protein>
    <recommendedName>
        <fullName evidence="3">Gamma-glutamyltransferase</fullName>
    </recommendedName>
</protein>
<feature type="non-terminal residue" evidence="1">
    <location>
        <position position="1"/>
    </location>
</feature>
<dbReference type="Pfam" id="PF01019">
    <property type="entry name" value="G_glu_transpept"/>
    <property type="match status" value="1"/>
</dbReference>
<dbReference type="Proteomes" id="UP000236333">
    <property type="component" value="Unassembled WGS sequence"/>
</dbReference>
<evidence type="ECO:0008006" key="3">
    <source>
        <dbReference type="Google" id="ProtNLM"/>
    </source>
</evidence>
<organism evidence="1 2">
    <name type="scientific">Tetrabaena socialis</name>
    <dbReference type="NCBI Taxonomy" id="47790"/>
    <lineage>
        <taxon>Eukaryota</taxon>
        <taxon>Viridiplantae</taxon>
        <taxon>Chlorophyta</taxon>
        <taxon>core chlorophytes</taxon>
        <taxon>Chlorophyceae</taxon>
        <taxon>CS clade</taxon>
        <taxon>Chlamydomonadales</taxon>
        <taxon>Tetrabaenaceae</taxon>
        <taxon>Tetrabaena</taxon>
    </lineage>
</organism>
<evidence type="ECO:0000313" key="2">
    <source>
        <dbReference type="Proteomes" id="UP000236333"/>
    </source>
</evidence>
<dbReference type="AlphaFoldDB" id="A0A2J7ZHG5"/>
<proteinExistence type="predicted"/>
<dbReference type="OrthoDB" id="2015213at2759"/>
<sequence length="95" mass="9739">LLYEGADPLAAVSGARLHHQWLPDLCLYESYSLDGVTYSTDPAVLEGLAQRGTPMVPYTGQLGDVQAIVVGAANGAASTAVSDPRKDGAPAAARA</sequence>
<name>A0A2J7ZHG5_9CHLO</name>
<evidence type="ECO:0000313" key="1">
    <source>
        <dbReference type="EMBL" id="PNG99704.1"/>
    </source>
</evidence>
<dbReference type="Gene3D" id="3.60.20.40">
    <property type="match status" value="1"/>
</dbReference>
<dbReference type="InterPro" id="IPR029055">
    <property type="entry name" value="Ntn_hydrolases_N"/>
</dbReference>
<comment type="caution">
    <text evidence="1">The sequence shown here is derived from an EMBL/GenBank/DDBJ whole genome shotgun (WGS) entry which is preliminary data.</text>
</comment>
<dbReference type="InterPro" id="IPR043137">
    <property type="entry name" value="GGT_ssub_C"/>
</dbReference>
<keyword evidence="2" id="KW-1185">Reference proteome</keyword>
<dbReference type="EMBL" id="PGGS01002294">
    <property type="protein sequence ID" value="PNG99704.1"/>
    <property type="molecule type" value="Genomic_DNA"/>
</dbReference>
<dbReference type="SUPFAM" id="SSF56235">
    <property type="entry name" value="N-terminal nucleophile aminohydrolases (Ntn hydrolases)"/>
    <property type="match status" value="1"/>
</dbReference>
<reference evidence="1 2" key="1">
    <citation type="journal article" date="2017" name="Mol. Biol. Evol.">
        <title>The 4-celled Tetrabaena socialis nuclear genome reveals the essential components for genetic control of cell number at the origin of multicellularity in the volvocine lineage.</title>
        <authorList>
            <person name="Featherston J."/>
            <person name="Arakaki Y."/>
            <person name="Hanschen E.R."/>
            <person name="Ferris P.J."/>
            <person name="Michod R.E."/>
            <person name="Olson B.J.S.C."/>
            <person name="Nozaki H."/>
            <person name="Durand P.M."/>
        </authorList>
    </citation>
    <scope>NUCLEOTIDE SEQUENCE [LARGE SCALE GENOMIC DNA]</scope>
    <source>
        <strain evidence="1 2">NIES-571</strain>
    </source>
</reference>
<accession>A0A2J7ZHG5</accession>